<evidence type="ECO:0000256" key="3">
    <source>
        <dbReference type="ARBA" id="ARBA00022741"/>
    </source>
</evidence>
<dbReference type="AlphaFoldDB" id="A0A841ITC1"/>
<feature type="domain" description="ABC transporter" evidence="8">
    <location>
        <begin position="338"/>
        <end position="562"/>
    </location>
</feature>
<dbReference type="InterPro" id="IPR017871">
    <property type="entry name" value="ABC_transporter-like_CS"/>
</dbReference>
<feature type="transmembrane region" description="Helical" evidence="7">
    <location>
        <begin position="129"/>
        <end position="153"/>
    </location>
</feature>
<dbReference type="PROSITE" id="PS50929">
    <property type="entry name" value="ABC_TM1F"/>
    <property type="match status" value="1"/>
</dbReference>
<gene>
    <name evidence="10" type="ORF">FHS13_001766</name>
</gene>
<keyword evidence="6 7" id="KW-0472">Membrane</keyword>
<dbReference type="InterPro" id="IPR039421">
    <property type="entry name" value="Type_1_exporter"/>
</dbReference>
<feature type="transmembrane region" description="Helical" evidence="7">
    <location>
        <begin position="20"/>
        <end position="44"/>
    </location>
</feature>
<dbReference type="GO" id="GO:0034040">
    <property type="term" value="F:ATPase-coupled lipid transmembrane transporter activity"/>
    <property type="evidence" value="ECO:0007669"/>
    <property type="project" value="TreeGrafter"/>
</dbReference>
<dbReference type="Gene3D" id="3.40.50.300">
    <property type="entry name" value="P-loop containing nucleotide triphosphate hydrolases"/>
    <property type="match status" value="1"/>
</dbReference>
<evidence type="ECO:0000256" key="1">
    <source>
        <dbReference type="ARBA" id="ARBA00004651"/>
    </source>
</evidence>
<feature type="transmembrane region" description="Helical" evidence="7">
    <location>
        <begin position="56"/>
        <end position="78"/>
    </location>
</feature>
<dbReference type="GO" id="GO:0005524">
    <property type="term" value="F:ATP binding"/>
    <property type="evidence" value="ECO:0007669"/>
    <property type="project" value="UniProtKB-KW"/>
</dbReference>
<dbReference type="SUPFAM" id="SSF90123">
    <property type="entry name" value="ABC transporter transmembrane region"/>
    <property type="match status" value="1"/>
</dbReference>
<comment type="caution">
    <text evidence="10">The sequence shown here is derived from an EMBL/GenBank/DDBJ whole genome shotgun (WGS) entry which is preliminary data.</text>
</comment>
<comment type="subcellular location">
    <subcellularLocation>
        <location evidence="1">Cell membrane</location>
        <topology evidence="1">Multi-pass membrane protein</topology>
    </subcellularLocation>
</comment>
<accession>A0A841ITC1</accession>
<dbReference type="PROSITE" id="PS00211">
    <property type="entry name" value="ABC_TRANSPORTER_1"/>
    <property type="match status" value="1"/>
</dbReference>
<name>A0A841ITC1_9ACTN</name>
<dbReference type="Pfam" id="PF00005">
    <property type="entry name" value="ABC_tran"/>
    <property type="match status" value="1"/>
</dbReference>
<dbReference type="Gene3D" id="1.20.1560.10">
    <property type="entry name" value="ABC transporter type 1, transmembrane domain"/>
    <property type="match status" value="1"/>
</dbReference>
<evidence type="ECO:0000256" key="5">
    <source>
        <dbReference type="ARBA" id="ARBA00022989"/>
    </source>
</evidence>
<keyword evidence="5 7" id="KW-1133">Transmembrane helix</keyword>
<protein>
    <submittedName>
        <fullName evidence="10">ATP-binding cassette subfamily C protein</fullName>
    </submittedName>
</protein>
<feature type="domain" description="ABC transmembrane type-1" evidence="9">
    <location>
        <begin position="19"/>
        <end position="288"/>
    </location>
</feature>
<keyword evidence="3" id="KW-0547">Nucleotide-binding</keyword>
<dbReference type="InterPro" id="IPR003593">
    <property type="entry name" value="AAA+_ATPase"/>
</dbReference>
<dbReference type="InterPro" id="IPR003439">
    <property type="entry name" value="ABC_transporter-like_ATP-bd"/>
</dbReference>
<dbReference type="GO" id="GO:0140359">
    <property type="term" value="F:ABC-type transporter activity"/>
    <property type="evidence" value="ECO:0007669"/>
    <property type="project" value="InterPro"/>
</dbReference>
<reference evidence="10 11" key="1">
    <citation type="submission" date="2020-08" db="EMBL/GenBank/DDBJ databases">
        <title>Genomic Encyclopedia of Type Strains, Phase III (KMG-III): the genomes of soil and plant-associated and newly described type strains.</title>
        <authorList>
            <person name="Whitman W."/>
        </authorList>
    </citation>
    <scope>NUCLEOTIDE SEQUENCE [LARGE SCALE GENOMIC DNA]</scope>
    <source>
        <strain evidence="10 11">CECT 8712</strain>
    </source>
</reference>
<dbReference type="PANTHER" id="PTHR24221:SF654">
    <property type="entry name" value="ATP-BINDING CASSETTE SUB-FAMILY B MEMBER 6"/>
    <property type="match status" value="1"/>
</dbReference>
<feature type="transmembrane region" description="Helical" evidence="7">
    <location>
        <begin position="245"/>
        <end position="266"/>
    </location>
</feature>
<dbReference type="InterPro" id="IPR036640">
    <property type="entry name" value="ABC1_TM_sf"/>
</dbReference>
<evidence type="ECO:0000256" key="2">
    <source>
        <dbReference type="ARBA" id="ARBA00022692"/>
    </source>
</evidence>
<dbReference type="SMART" id="SM00382">
    <property type="entry name" value="AAA"/>
    <property type="match status" value="1"/>
</dbReference>
<evidence type="ECO:0000259" key="8">
    <source>
        <dbReference type="PROSITE" id="PS50893"/>
    </source>
</evidence>
<evidence type="ECO:0000313" key="11">
    <source>
        <dbReference type="Proteomes" id="UP000536604"/>
    </source>
</evidence>
<dbReference type="PROSITE" id="PS50893">
    <property type="entry name" value="ABC_TRANSPORTER_2"/>
    <property type="match status" value="1"/>
</dbReference>
<keyword evidence="11" id="KW-1185">Reference proteome</keyword>
<evidence type="ECO:0000256" key="4">
    <source>
        <dbReference type="ARBA" id="ARBA00022840"/>
    </source>
</evidence>
<keyword evidence="4 10" id="KW-0067">ATP-binding</keyword>
<feature type="transmembrane region" description="Helical" evidence="7">
    <location>
        <begin position="159"/>
        <end position="181"/>
    </location>
</feature>
<proteinExistence type="predicted"/>
<dbReference type="SUPFAM" id="SSF52540">
    <property type="entry name" value="P-loop containing nucleoside triphosphate hydrolases"/>
    <property type="match status" value="1"/>
</dbReference>
<sequence>MVNPVANYLGDLRSHWRRILVLLGWSTLQALPVFATGRLVTIAIDEGFLSGRPVLGLLVAALIPIFALVGAAAAHLVFRSLAEIVEPIRDAMVRRIVTEAVETVAADPRTARVSRSLARITRQTEAVRGVTAGVLVETASMAVTIVAVAAGLALLAGEVFALVVLPVVASLVLLVMALGRLMRRQDRVYRLEEELSVEVDHGVMAFRDIAAQGRGTHTADELAALAFRQAAFEVAVARAGTMRGLVVGVGGYFPLVLVLICAVPLLDRGLSPGELLGALTYVSTGLIPALRSFVGVAGDALPRLVTALRRSGSTQLTRPDMIELPRAAPCELLHGRAVLFESVTFAYGEGAPLFRGLDLAFAAGEHIAVVGPSGAGKSTLVDLMCGVREPTGGRVLVSGVPPRENRHVAVLPQEGYVFDATLRENLGYLAKGTVDDDEAARVIEALGAAALIDPVEGLDARVDPRSLSPGERQLISLVRLALSEASVVILDEATSHLSPAVDARIERLLHNQGRTLIVVAHRLDVVHRADRVVLVDTVGTKAGTHEKLLASSQVYRDLLGDSASAQDC</sequence>
<dbReference type="RefSeq" id="WP_184290311.1">
    <property type="nucleotide sequence ID" value="NZ_JACHJO010000005.1"/>
</dbReference>
<dbReference type="EMBL" id="JACHJO010000005">
    <property type="protein sequence ID" value="MBB6119815.1"/>
    <property type="molecule type" value="Genomic_DNA"/>
</dbReference>
<dbReference type="Proteomes" id="UP000536604">
    <property type="component" value="Unassembled WGS sequence"/>
</dbReference>
<dbReference type="GO" id="GO:0016887">
    <property type="term" value="F:ATP hydrolysis activity"/>
    <property type="evidence" value="ECO:0007669"/>
    <property type="project" value="InterPro"/>
</dbReference>
<dbReference type="InterPro" id="IPR011527">
    <property type="entry name" value="ABC1_TM_dom"/>
</dbReference>
<dbReference type="InterPro" id="IPR027417">
    <property type="entry name" value="P-loop_NTPase"/>
</dbReference>
<keyword evidence="2 7" id="KW-0812">Transmembrane</keyword>
<evidence type="ECO:0000256" key="7">
    <source>
        <dbReference type="SAM" id="Phobius"/>
    </source>
</evidence>
<dbReference type="GO" id="GO:0005886">
    <property type="term" value="C:plasma membrane"/>
    <property type="evidence" value="ECO:0007669"/>
    <property type="project" value="UniProtKB-SubCell"/>
</dbReference>
<evidence type="ECO:0000313" key="10">
    <source>
        <dbReference type="EMBL" id="MBB6119815.1"/>
    </source>
</evidence>
<evidence type="ECO:0000259" key="9">
    <source>
        <dbReference type="PROSITE" id="PS50929"/>
    </source>
</evidence>
<organism evidence="10 11">
    <name type="scientific">Nocardiopsis algeriensis</name>
    <dbReference type="NCBI Taxonomy" id="1478215"/>
    <lineage>
        <taxon>Bacteria</taxon>
        <taxon>Bacillati</taxon>
        <taxon>Actinomycetota</taxon>
        <taxon>Actinomycetes</taxon>
        <taxon>Streptosporangiales</taxon>
        <taxon>Nocardiopsidaceae</taxon>
        <taxon>Nocardiopsis</taxon>
    </lineage>
</organism>
<dbReference type="PANTHER" id="PTHR24221">
    <property type="entry name" value="ATP-BINDING CASSETTE SUB-FAMILY B"/>
    <property type="match status" value="1"/>
</dbReference>
<evidence type="ECO:0000256" key="6">
    <source>
        <dbReference type="ARBA" id="ARBA00023136"/>
    </source>
</evidence>